<dbReference type="Gene3D" id="3.30.160.250">
    <property type="match status" value="1"/>
</dbReference>
<proteinExistence type="predicted"/>
<dbReference type="SUPFAM" id="SSF143100">
    <property type="entry name" value="TTHA1013/TTHA0281-like"/>
    <property type="match status" value="1"/>
</dbReference>
<dbReference type="RefSeq" id="WP_002767774.1">
    <property type="nucleotide sequence ID" value="NZ_HE972973.1"/>
</dbReference>
<protein>
    <submittedName>
        <fullName evidence="1">Similar to tr|P74798|P74798</fullName>
    </submittedName>
</protein>
<name>I4G2P8_MICAE</name>
<evidence type="ECO:0000313" key="2">
    <source>
        <dbReference type="Proteomes" id="UP000003480"/>
    </source>
</evidence>
<reference evidence="1 2" key="1">
    <citation type="submission" date="2012-04" db="EMBL/GenBank/DDBJ databases">
        <authorList>
            <person name="Genoscope - CEA"/>
        </authorList>
    </citation>
    <scope>NUCLEOTIDE SEQUENCE [LARGE SCALE GENOMIC DNA]</scope>
    <source>
        <strain evidence="1 2">9443</strain>
    </source>
</reference>
<accession>I4G2P8</accession>
<dbReference type="InterPro" id="IPR035069">
    <property type="entry name" value="TTHA1013/TTHA0281-like"/>
</dbReference>
<dbReference type="HOGENOM" id="CLU_114047_5_0_3"/>
<evidence type="ECO:0000313" key="1">
    <source>
        <dbReference type="EMBL" id="CCI02209.1"/>
    </source>
</evidence>
<organism evidence="1 2">
    <name type="scientific">Microcystis aeruginosa PCC 9443</name>
    <dbReference type="NCBI Taxonomy" id="1160281"/>
    <lineage>
        <taxon>Bacteria</taxon>
        <taxon>Bacillati</taxon>
        <taxon>Cyanobacteriota</taxon>
        <taxon>Cyanophyceae</taxon>
        <taxon>Oscillatoriophycideae</taxon>
        <taxon>Chroococcales</taxon>
        <taxon>Microcystaceae</taxon>
        <taxon>Microcystis</taxon>
    </lineage>
</organism>
<dbReference type="Proteomes" id="UP000003480">
    <property type="component" value="Unassembled WGS sequence"/>
</dbReference>
<dbReference type="AlphaFoldDB" id="I4G2P8"/>
<comment type="caution">
    <text evidence="1">The sequence shown here is derived from an EMBL/GenBank/DDBJ whole genome shotgun (WGS) entry which is preliminary data.</text>
</comment>
<gene>
    <name evidence="1" type="ORF">MICAC_3080028</name>
</gene>
<dbReference type="EMBL" id="CAIJ01000233">
    <property type="protein sequence ID" value="CCI02209.1"/>
    <property type="molecule type" value="Genomic_DNA"/>
</dbReference>
<sequence>MNYHYSIFIQWSEEDNKFIAHLPEFVPYAHTHGETYNAALQNALEVLYLLIEDYTA</sequence>